<dbReference type="Pfam" id="PF00135">
    <property type="entry name" value="COesterase"/>
    <property type="match status" value="1"/>
</dbReference>
<keyword evidence="4" id="KW-1133">Transmembrane helix</keyword>
<dbReference type="VEuPathDB" id="AmoebaDB:NAEGRDRAFT_64604"/>
<evidence type="ECO:0000256" key="3">
    <source>
        <dbReference type="RuleBase" id="RU361235"/>
    </source>
</evidence>
<name>D2V6Y9_NAEGR</name>
<dbReference type="AlphaFoldDB" id="D2V6Y9"/>
<dbReference type="InterPro" id="IPR019819">
    <property type="entry name" value="Carboxylesterase_B_CS"/>
</dbReference>
<dbReference type="ESTHER" id="naegr-d2v6y9">
    <property type="family name" value="Carb_B_Root"/>
</dbReference>
<dbReference type="InterPro" id="IPR002018">
    <property type="entry name" value="CarbesteraseB"/>
</dbReference>
<keyword evidence="7" id="KW-1185">Reference proteome</keyword>
<evidence type="ECO:0000256" key="2">
    <source>
        <dbReference type="ARBA" id="ARBA00022801"/>
    </source>
</evidence>
<dbReference type="STRING" id="5762.D2V6Y9"/>
<accession>D2V6Y9</accession>
<organism evidence="7">
    <name type="scientific">Naegleria gruberi</name>
    <name type="common">Amoeba</name>
    <dbReference type="NCBI Taxonomy" id="5762"/>
    <lineage>
        <taxon>Eukaryota</taxon>
        <taxon>Discoba</taxon>
        <taxon>Heterolobosea</taxon>
        <taxon>Tetramitia</taxon>
        <taxon>Eutetramitia</taxon>
        <taxon>Vahlkampfiidae</taxon>
        <taxon>Naegleria</taxon>
    </lineage>
</organism>
<dbReference type="GeneID" id="8849145"/>
<dbReference type="InterPro" id="IPR019826">
    <property type="entry name" value="Carboxylesterase_B_AS"/>
</dbReference>
<dbReference type="OrthoDB" id="3200163at2759"/>
<keyword evidence="3" id="KW-0732">Signal</keyword>
<dbReference type="InterPro" id="IPR029058">
    <property type="entry name" value="AB_hydrolase_fold"/>
</dbReference>
<dbReference type="Gene3D" id="3.40.50.1820">
    <property type="entry name" value="alpha/beta hydrolase"/>
    <property type="match status" value="1"/>
</dbReference>
<evidence type="ECO:0000256" key="1">
    <source>
        <dbReference type="ARBA" id="ARBA00005964"/>
    </source>
</evidence>
<dbReference type="KEGG" id="ngr:NAEGRDRAFT_64604"/>
<comment type="similarity">
    <text evidence="1 3">Belongs to the type-B carboxylesterase/lipase family.</text>
</comment>
<dbReference type="OMA" id="SSIWGHW"/>
<dbReference type="PANTHER" id="PTHR11559">
    <property type="entry name" value="CARBOXYLESTERASE"/>
    <property type="match status" value="1"/>
</dbReference>
<evidence type="ECO:0000313" key="7">
    <source>
        <dbReference type="Proteomes" id="UP000006671"/>
    </source>
</evidence>
<dbReference type="FunCoup" id="D2V6Y9">
    <property type="interactions" value="1"/>
</dbReference>
<dbReference type="EC" id="3.1.1.-" evidence="3"/>
<dbReference type="EMBL" id="GG738854">
    <property type="protein sequence ID" value="EFC47534.1"/>
    <property type="molecule type" value="Genomic_DNA"/>
</dbReference>
<reference evidence="6 7" key="1">
    <citation type="journal article" date="2010" name="Cell">
        <title>The genome of Naegleria gruberi illuminates early eukaryotic versatility.</title>
        <authorList>
            <person name="Fritz-Laylin L.K."/>
            <person name="Prochnik S.E."/>
            <person name="Ginger M.L."/>
            <person name="Dacks J.B."/>
            <person name="Carpenter M.L."/>
            <person name="Field M.C."/>
            <person name="Kuo A."/>
            <person name="Paredez A."/>
            <person name="Chapman J."/>
            <person name="Pham J."/>
            <person name="Shu S."/>
            <person name="Neupane R."/>
            <person name="Cipriano M."/>
            <person name="Mancuso J."/>
            <person name="Tu H."/>
            <person name="Salamov A."/>
            <person name="Lindquist E."/>
            <person name="Shapiro H."/>
            <person name="Lucas S."/>
            <person name="Grigoriev I.V."/>
            <person name="Cande W.Z."/>
            <person name="Fulton C."/>
            <person name="Rokhsar D.S."/>
            <person name="Dawson S.C."/>
        </authorList>
    </citation>
    <scope>NUCLEOTIDE SEQUENCE [LARGE SCALE GENOMIC DNA]</scope>
    <source>
        <strain evidence="6 7">NEG-M</strain>
    </source>
</reference>
<dbReference type="RefSeq" id="XP_002680278.1">
    <property type="nucleotide sequence ID" value="XM_002680232.1"/>
</dbReference>
<sequence>MKTITYLLLLLSLVATITCQQEQITVTIPQGSYIGVSTNNQTKSFLGVRYAQTTEGINRFRPPVSVSSMNSTAIFNATSFGNICVQTPDSSITYTEPQSEDCLFLNIWAPVGASPTNQYPVMFWIHGGSFIHGTGNIYDGEHWVKTSIENNVPIVFVSINYRLGVFGFLADDLLKSENGLTNTNFGLLDQLEALKWVQSNIANFGGNPSQITISGESAGGISTLVLLASPLLSQVPVTSAIVQSGSSLKWLMQTSTVTALAAGSNLKTNFNCSTLECLRNITVDSLITYQAAKAPTAFTVTFDNYVITNNTYDVIDNNKFTMVNLLIGATRNEMGYFTCSSFPSNITAYQMQLAFSSYFGATKTVQFFPQLSNYYNISNYQDNLAYFNDVLTQAAVQCNARYLAASFSKKSSLNAYFYIYDHYFPFSTSCQKSMHAIEIPIQFPSIFKHMKGAEAYSLTASELELSRQVIVYWSNFVSSGNPNRNNSGTNLRTNQTTWNSYSTCSDNYLVIQSGSNYESSEILGKTCPFWNVYDEVPIIPCVTPASSNSTPIVVTSTVLPKNSTRVNGVGSLLSVWLALCFASLMILFQ</sequence>
<protein>
    <recommendedName>
        <fullName evidence="3">Carboxylic ester hydrolase</fullName>
        <ecNumber evidence="3">3.1.1.-</ecNumber>
    </recommendedName>
</protein>
<dbReference type="PROSITE" id="PS00122">
    <property type="entry name" value="CARBOXYLESTERASE_B_1"/>
    <property type="match status" value="1"/>
</dbReference>
<feature type="transmembrane region" description="Helical" evidence="4">
    <location>
        <begin position="569"/>
        <end position="588"/>
    </location>
</feature>
<dbReference type="eggNOG" id="KOG4389">
    <property type="taxonomic scope" value="Eukaryota"/>
</dbReference>
<proteinExistence type="inferred from homology"/>
<evidence type="ECO:0000313" key="6">
    <source>
        <dbReference type="EMBL" id="EFC47534.1"/>
    </source>
</evidence>
<evidence type="ECO:0000259" key="5">
    <source>
        <dbReference type="Pfam" id="PF00135"/>
    </source>
</evidence>
<dbReference type="PROSITE" id="PS00941">
    <property type="entry name" value="CARBOXYLESTERASE_B_2"/>
    <property type="match status" value="1"/>
</dbReference>
<dbReference type="InParanoid" id="D2V6Y9"/>
<feature type="domain" description="Carboxylesterase type B" evidence="5">
    <location>
        <begin position="26"/>
        <end position="529"/>
    </location>
</feature>
<evidence type="ECO:0000256" key="4">
    <source>
        <dbReference type="SAM" id="Phobius"/>
    </source>
</evidence>
<keyword evidence="2 3" id="KW-0378">Hydrolase</keyword>
<keyword evidence="4" id="KW-0472">Membrane</keyword>
<dbReference type="Proteomes" id="UP000006671">
    <property type="component" value="Unassembled WGS sequence"/>
</dbReference>
<keyword evidence="4" id="KW-0812">Transmembrane</keyword>
<gene>
    <name evidence="6" type="ORF">NAEGRDRAFT_64604</name>
</gene>
<dbReference type="GO" id="GO:0016787">
    <property type="term" value="F:hydrolase activity"/>
    <property type="evidence" value="ECO:0007669"/>
    <property type="project" value="UniProtKB-KW"/>
</dbReference>
<dbReference type="InterPro" id="IPR050309">
    <property type="entry name" value="Type-B_Carboxylest/Lipase"/>
</dbReference>
<feature type="chain" id="PRO_5005126215" description="Carboxylic ester hydrolase" evidence="3">
    <location>
        <begin position="20"/>
        <end position="589"/>
    </location>
</feature>
<feature type="signal peptide" evidence="3">
    <location>
        <begin position="1"/>
        <end position="19"/>
    </location>
</feature>
<dbReference type="SUPFAM" id="SSF53474">
    <property type="entry name" value="alpha/beta-Hydrolases"/>
    <property type="match status" value="1"/>
</dbReference>